<dbReference type="EMBL" id="FMHY01000002">
    <property type="protein sequence ID" value="SCL65254.1"/>
    <property type="molecule type" value="Genomic_DNA"/>
</dbReference>
<evidence type="ECO:0000313" key="4">
    <source>
        <dbReference type="EMBL" id="SCL65254.1"/>
    </source>
</evidence>
<dbReference type="Pfam" id="PF00781">
    <property type="entry name" value="DAGK_cat"/>
    <property type="match status" value="1"/>
</dbReference>
<comment type="cofactor">
    <cofactor evidence="1">
        <name>Mg(2+)</name>
        <dbReference type="ChEBI" id="CHEBI:18420"/>
    </cofactor>
</comment>
<dbReference type="PROSITE" id="PS50146">
    <property type="entry name" value="DAGK"/>
    <property type="match status" value="1"/>
</dbReference>
<protein>
    <submittedName>
        <fullName evidence="4">Diacylglycerol kinase family enzyme</fullName>
    </submittedName>
</protein>
<dbReference type="Gene3D" id="2.60.200.40">
    <property type="match status" value="1"/>
</dbReference>
<dbReference type="RefSeq" id="WP_091124495.1">
    <property type="nucleotide sequence ID" value="NZ_FMHY01000002.1"/>
</dbReference>
<dbReference type="InterPro" id="IPR001206">
    <property type="entry name" value="Diacylglycerol_kinase_cat_dom"/>
</dbReference>
<dbReference type="OrthoDB" id="142078at2"/>
<keyword evidence="4" id="KW-0808">Transferase</keyword>
<dbReference type="InterPro" id="IPR050187">
    <property type="entry name" value="Lipid_Phosphate_FormReg"/>
</dbReference>
<dbReference type="Gene3D" id="3.40.50.10330">
    <property type="entry name" value="Probable inorganic polyphosphate/atp-NAD kinase, domain 1"/>
    <property type="match status" value="1"/>
</dbReference>
<dbReference type="AlphaFoldDB" id="A0A1C6VGQ6"/>
<dbReference type="PANTHER" id="PTHR12358">
    <property type="entry name" value="SPHINGOSINE KINASE"/>
    <property type="match status" value="1"/>
</dbReference>
<comment type="similarity">
    <text evidence="2">Belongs to the diacylglycerol/lipid kinase family.</text>
</comment>
<keyword evidence="5" id="KW-1185">Reference proteome</keyword>
<keyword evidence="4" id="KW-0418">Kinase</keyword>
<dbReference type="SUPFAM" id="SSF111331">
    <property type="entry name" value="NAD kinase/diacylglycerol kinase-like"/>
    <property type="match status" value="1"/>
</dbReference>
<dbReference type="InterPro" id="IPR017438">
    <property type="entry name" value="ATP-NAD_kinase_N"/>
</dbReference>
<name>A0A1C6VGQ6_9ACTN</name>
<reference evidence="5" key="1">
    <citation type="submission" date="2016-06" db="EMBL/GenBank/DDBJ databases">
        <authorList>
            <person name="Varghese N."/>
            <person name="Submissions Spin"/>
        </authorList>
    </citation>
    <scope>NUCLEOTIDE SEQUENCE [LARGE SCALE GENOMIC DNA]</scope>
    <source>
        <strain evidence="5">DSM 44814</strain>
    </source>
</reference>
<dbReference type="STRING" id="227316.GA0070604_5396"/>
<evidence type="ECO:0000259" key="3">
    <source>
        <dbReference type="PROSITE" id="PS50146"/>
    </source>
</evidence>
<gene>
    <name evidence="4" type="ORF">GA0070604_5396</name>
</gene>
<evidence type="ECO:0000313" key="5">
    <source>
        <dbReference type="Proteomes" id="UP000199696"/>
    </source>
</evidence>
<organism evidence="4 5">
    <name type="scientific">Micromonospora eburnea</name>
    <dbReference type="NCBI Taxonomy" id="227316"/>
    <lineage>
        <taxon>Bacteria</taxon>
        <taxon>Bacillati</taxon>
        <taxon>Actinomycetota</taxon>
        <taxon>Actinomycetes</taxon>
        <taxon>Micromonosporales</taxon>
        <taxon>Micromonosporaceae</taxon>
        <taxon>Micromonospora</taxon>
    </lineage>
</organism>
<dbReference type="GO" id="GO:0005886">
    <property type="term" value="C:plasma membrane"/>
    <property type="evidence" value="ECO:0007669"/>
    <property type="project" value="TreeGrafter"/>
</dbReference>
<dbReference type="InterPro" id="IPR016064">
    <property type="entry name" value="NAD/diacylglycerol_kinase_sf"/>
</dbReference>
<dbReference type="GO" id="GO:0004143">
    <property type="term" value="F:ATP-dependent diacylglycerol kinase activity"/>
    <property type="evidence" value="ECO:0007669"/>
    <property type="project" value="TreeGrafter"/>
</dbReference>
<evidence type="ECO:0000256" key="2">
    <source>
        <dbReference type="ARBA" id="ARBA00005983"/>
    </source>
</evidence>
<sequence>MRAVLVVNPKATTTSERSRDVLVRALRSEVDLSVRYTRRRGHATDLAREAAEEGVDLVVTLGGDGTVNEVVNGLMTAEPPTFRTGETPAERLPALATVPGGSTNVFARALGLPREWPDGTSMILEGLRLGRSRTVGLGRADDRYFTFCAGFGIDAAVIHRVEQARRRGRVSTPALYLRSTVSQYFLASDRRHPSIRLERPGESPEAELATVIIQNTAPWTYLGEREINPNPEASFDLGLDVLAMRQLRVGSTARTVTQFFSNRPDPHGRQVLRLHDVPEFTLLSARPLAFQLDGDYLGEREKVRFTSVPAALRVIC</sequence>
<feature type="domain" description="DAGKc" evidence="3">
    <location>
        <begin position="1"/>
        <end position="144"/>
    </location>
</feature>
<dbReference type="PANTHER" id="PTHR12358:SF106">
    <property type="entry name" value="LIPID KINASE YEGS"/>
    <property type="match status" value="1"/>
</dbReference>
<proteinExistence type="inferred from homology"/>
<dbReference type="SMART" id="SM00046">
    <property type="entry name" value="DAGKc"/>
    <property type="match status" value="1"/>
</dbReference>
<evidence type="ECO:0000256" key="1">
    <source>
        <dbReference type="ARBA" id="ARBA00001946"/>
    </source>
</evidence>
<dbReference type="Proteomes" id="UP000199696">
    <property type="component" value="Unassembled WGS sequence"/>
</dbReference>
<accession>A0A1C6VGQ6</accession>